<evidence type="ECO:0000313" key="3">
    <source>
        <dbReference type="Proteomes" id="UP000295258"/>
    </source>
</evidence>
<evidence type="ECO:0000313" key="2">
    <source>
        <dbReference type="EMBL" id="TDC98811.1"/>
    </source>
</evidence>
<reference evidence="2 3" key="1">
    <citation type="submission" date="2019-03" db="EMBL/GenBank/DDBJ databases">
        <title>Draft genome sequences of novel Actinobacteria.</title>
        <authorList>
            <person name="Sahin N."/>
            <person name="Ay H."/>
            <person name="Saygin H."/>
        </authorList>
    </citation>
    <scope>NUCLEOTIDE SEQUENCE [LARGE SCALE GENOMIC DNA]</scope>
    <source>
        <strain evidence="2 3">KC310</strain>
    </source>
</reference>
<dbReference type="EMBL" id="SMKO01000129">
    <property type="protein sequence ID" value="TDC98811.1"/>
    <property type="molecule type" value="Genomic_DNA"/>
</dbReference>
<name>A0A4R4V298_9ACTN</name>
<dbReference type="Proteomes" id="UP000295258">
    <property type="component" value="Unassembled WGS sequence"/>
</dbReference>
<organism evidence="2 3">
    <name type="scientific">Nonomuraea deserti</name>
    <dbReference type="NCBI Taxonomy" id="1848322"/>
    <lineage>
        <taxon>Bacteria</taxon>
        <taxon>Bacillati</taxon>
        <taxon>Actinomycetota</taxon>
        <taxon>Actinomycetes</taxon>
        <taxon>Streptosporangiales</taxon>
        <taxon>Streptosporangiaceae</taxon>
        <taxon>Nonomuraea</taxon>
    </lineage>
</organism>
<feature type="region of interest" description="Disordered" evidence="1">
    <location>
        <begin position="28"/>
        <end position="83"/>
    </location>
</feature>
<dbReference type="RefSeq" id="WP_132600737.1">
    <property type="nucleotide sequence ID" value="NZ_SMKO01000129.1"/>
</dbReference>
<evidence type="ECO:0000256" key="1">
    <source>
        <dbReference type="SAM" id="MobiDB-lite"/>
    </source>
</evidence>
<keyword evidence="3" id="KW-1185">Reference proteome</keyword>
<sequence>MGIMAAAATVAVLGGGLIAVRDVGTQPPVAMPPDPGGKVGAPASPPTAEPTFGPTASPPSASPQDTAEASPSSTVTSTFPPLQDVPEVCDLLPASLTSRLAPKSESEPGVAKDGYGAKRKDCAWRQKGYNMKGGYNESRSINVKVNVFPDNDSAMDDADFMWRSMRDESGQTKGAPYNTKYGEIKEFSDLGDGAYAIYNENTSRRTAMAWIFVVRGNTTVDIHFHGTDNKGREILSNEDSRPVPEEELLQGVEEIARETLKNLTG</sequence>
<gene>
    <name evidence="2" type="ORF">E1292_34050</name>
</gene>
<protein>
    <recommendedName>
        <fullName evidence="4">DUF3558 domain-containing protein</fullName>
    </recommendedName>
</protein>
<accession>A0A4R4V298</accession>
<evidence type="ECO:0008006" key="4">
    <source>
        <dbReference type="Google" id="ProtNLM"/>
    </source>
</evidence>
<comment type="caution">
    <text evidence="2">The sequence shown here is derived from an EMBL/GenBank/DDBJ whole genome shotgun (WGS) entry which is preliminary data.</text>
</comment>
<feature type="compositionally biased region" description="Low complexity" evidence="1">
    <location>
        <begin position="70"/>
        <end position="81"/>
    </location>
</feature>
<dbReference type="AlphaFoldDB" id="A0A4R4V298"/>
<proteinExistence type="predicted"/>